<gene>
    <name evidence="9 11" type="primary">mscL</name>
    <name evidence="10" type="ORF">BCL90_3020</name>
    <name evidence="11" type="ORF">E3V97_16705</name>
</gene>
<keyword evidence="5 9" id="KW-1133">Transmembrane helix</keyword>
<dbReference type="PANTHER" id="PTHR30266:SF2">
    <property type="entry name" value="LARGE-CONDUCTANCE MECHANOSENSITIVE CHANNEL"/>
    <property type="match status" value="1"/>
</dbReference>
<evidence type="ECO:0000256" key="9">
    <source>
        <dbReference type="HAMAP-Rule" id="MF_00115"/>
    </source>
</evidence>
<dbReference type="RefSeq" id="WP_121284697.1">
    <property type="nucleotide sequence ID" value="NZ_RCCK01000012.1"/>
</dbReference>
<evidence type="ECO:0000256" key="6">
    <source>
        <dbReference type="ARBA" id="ARBA00023065"/>
    </source>
</evidence>
<comment type="caution">
    <text evidence="9">Lacks conserved residue(s) required for the propagation of feature annotation.</text>
</comment>
<dbReference type="InterPro" id="IPR001185">
    <property type="entry name" value="MS_channel"/>
</dbReference>
<dbReference type="SUPFAM" id="SSF81330">
    <property type="entry name" value="Gated mechanosensitive channel"/>
    <property type="match status" value="1"/>
</dbReference>
<dbReference type="EMBL" id="RCCK01000012">
    <property type="protein sequence ID" value="RLJ74683.1"/>
    <property type="molecule type" value="Genomic_DNA"/>
</dbReference>
<comment type="similarity">
    <text evidence="9">Belongs to the MscL family.</text>
</comment>
<dbReference type="InterPro" id="IPR036019">
    <property type="entry name" value="MscL_channel"/>
</dbReference>
<keyword evidence="7 9" id="KW-0472">Membrane</keyword>
<dbReference type="NCBIfam" id="NF010557">
    <property type="entry name" value="PRK13952.1"/>
    <property type="match status" value="1"/>
</dbReference>
<dbReference type="Proteomes" id="UP000297429">
    <property type="component" value="Unassembled WGS sequence"/>
</dbReference>
<accession>A0A497XXJ3</accession>
<comment type="function">
    <text evidence="9">Channel that opens in response to stretch forces in the membrane lipid bilayer. May participate in the regulation of osmotic pressure changes within the cell.</text>
</comment>
<dbReference type="Gene3D" id="1.10.1200.120">
    <property type="entry name" value="Large-conductance mechanosensitive channel, MscL, domain 1"/>
    <property type="match status" value="1"/>
</dbReference>
<evidence type="ECO:0000313" key="11">
    <source>
        <dbReference type="EMBL" id="TFB29826.1"/>
    </source>
</evidence>
<dbReference type="NCBIfam" id="TIGR00220">
    <property type="entry name" value="mscL"/>
    <property type="match status" value="1"/>
</dbReference>
<dbReference type="OrthoDB" id="9810350at2"/>
<feature type="transmembrane region" description="Helical" evidence="9">
    <location>
        <begin position="86"/>
        <end position="110"/>
    </location>
</feature>
<keyword evidence="4 9" id="KW-0812">Transmembrane</keyword>
<evidence type="ECO:0000313" key="13">
    <source>
        <dbReference type="Proteomes" id="UP000297429"/>
    </source>
</evidence>
<dbReference type="GO" id="GO:0008381">
    <property type="term" value="F:mechanosensitive monoatomic ion channel activity"/>
    <property type="evidence" value="ECO:0007669"/>
    <property type="project" value="UniProtKB-UniRule"/>
</dbReference>
<dbReference type="AlphaFoldDB" id="A0A497XXJ3"/>
<evidence type="ECO:0000256" key="3">
    <source>
        <dbReference type="ARBA" id="ARBA00022475"/>
    </source>
</evidence>
<dbReference type="HAMAP" id="MF_00115">
    <property type="entry name" value="MscL"/>
    <property type="match status" value="1"/>
</dbReference>
<keyword evidence="8 9" id="KW-0407">Ion channel</keyword>
<evidence type="ECO:0000256" key="2">
    <source>
        <dbReference type="ARBA" id="ARBA00022448"/>
    </source>
</evidence>
<dbReference type="InterPro" id="IPR037673">
    <property type="entry name" value="MSC/AndL"/>
</dbReference>
<comment type="caution">
    <text evidence="10">The sequence shown here is derived from an EMBL/GenBank/DDBJ whole genome shotgun (WGS) entry which is preliminary data.</text>
</comment>
<keyword evidence="3 9" id="KW-1003">Cell membrane</keyword>
<keyword evidence="6 9" id="KW-0406">Ion transport</keyword>
<evidence type="ECO:0000256" key="8">
    <source>
        <dbReference type="ARBA" id="ARBA00023303"/>
    </source>
</evidence>
<dbReference type="NCBIfam" id="NF001843">
    <property type="entry name" value="PRK00567.1-4"/>
    <property type="match status" value="1"/>
</dbReference>
<evidence type="ECO:0000256" key="7">
    <source>
        <dbReference type="ARBA" id="ARBA00023136"/>
    </source>
</evidence>
<reference evidence="11 13" key="2">
    <citation type="submission" date="2019-03" db="EMBL/GenBank/DDBJ databases">
        <authorList>
            <person name="He R.-H."/>
        </authorList>
    </citation>
    <scope>NUCLEOTIDE SEQUENCE [LARGE SCALE GENOMIC DNA]</scope>
    <source>
        <strain evidence="11 13">DSM 19624</strain>
    </source>
</reference>
<comment type="subcellular location">
    <subcellularLocation>
        <location evidence="9">Cell membrane</location>
        <topology evidence="9">Multi-pass membrane protein</topology>
    </subcellularLocation>
    <subcellularLocation>
        <location evidence="1">Membrane</location>
        <topology evidence="1">Multi-pass membrane protein</topology>
    </subcellularLocation>
</comment>
<evidence type="ECO:0000256" key="4">
    <source>
        <dbReference type="ARBA" id="ARBA00022692"/>
    </source>
</evidence>
<proteinExistence type="inferred from homology"/>
<evidence type="ECO:0000313" key="12">
    <source>
        <dbReference type="Proteomes" id="UP000273898"/>
    </source>
</evidence>
<dbReference type="PANTHER" id="PTHR30266">
    <property type="entry name" value="MECHANOSENSITIVE CHANNEL MSCL"/>
    <property type="match status" value="1"/>
</dbReference>
<evidence type="ECO:0000256" key="5">
    <source>
        <dbReference type="ARBA" id="ARBA00022989"/>
    </source>
</evidence>
<evidence type="ECO:0000313" key="10">
    <source>
        <dbReference type="EMBL" id="RLJ74683.1"/>
    </source>
</evidence>
<dbReference type="Proteomes" id="UP000273898">
    <property type="component" value="Unassembled WGS sequence"/>
</dbReference>
<evidence type="ECO:0000256" key="1">
    <source>
        <dbReference type="ARBA" id="ARBA00004141"/>
    </source>
</evidence>
<keyword evidence="2 9" id="KW-0813">Transport</keyword>
<protein>
    <recommendedName>
        <fullName evidence="9">Large-conductance mechanosensitive channel</fullName>
    </recommendedName>
</protein>
<reference evidence="10 12" key="1">
    <citation type="submission" date="2018-10" db="EMBL/GenBank/DDBJ databases">
        <title>Genomic Encyclopedia of Archaeal and Bacterial Type Strains, Phase II (KMG-II): from individual species to whole genera.</title>
        <authorList>
            <person name="Goeker M."/>
        </authorList>
    </citation>
    <scope>NUCLEOTIDE SEQUENCE [LARGE SCALE GENOMIC DNA]</scope>
    <source>
        <strain evidence="10 12">DSM 19624</strain>
    </source>
</reference>
<comment type="subunit">
    <text evidence="9">Homopentamer.</text>
</comment>
<name>A0A497XXJ3_9SPHI</name>
<dbReference type="GO" id="GO:0005886">
    <property type="term" value="C:plasma membrane"/>
    <property type="evidence" value="ECO:0007669"/>
    <property type="project" value="UniProtKB-SubCell"/>
</dbReference>
<organism evidence="10 12">
    <name type="scientific">Pedobacter alluvionis</name>
    <dbReference type="NCBI Taxonomy" id="475253"/>
    <lineage>
        <taxon>Bacteria</taxon>
        <taxon>Pseudomonadati</taxon>
        <taxon>Bacteroidota</taxon>
        <taxon>Sphingobacteriia</taxon>
        <taxon>Sphingobacteriales</taxon>
        <taxon>Sphingobacteriaceae</taxon>
        <taxon>Pedobacter</taxon>
    </lineage>
</organism>
<dbReference type="EMBL" id="SOPX01000003">
    <property type="protein sequence ID" value="TFB29826.1"/>
    <property type="molecule type" value="Genomic_DNA"/>
</dbReference>
<sequence length="149" mass="15833">MGFVKEFKEFAIKGNAFDLAVGVIIGGAFGKIVTSVIEDLIMPVVAAMVGKPDFSSIYFAMGKGSELIPEGASLADAKKAAPDAAIFAYGNFITVAINFILLALIVFIMVKAINRMKKKEEAVAIAAPPVPTKEEVLLTEIRDLLKAKA</sequence>
<dbReference type="PRINTS" id="PR01264">
    <property type="entry name" value="MECHCHANNEL"/>
</dbReference>
<dbReference type="Pfam" id="PF01741">
    <property type="entry name" value="MscL"/>
    <property type="match status" value="1"/>
</dbReference>
<keyword evidence="13" id="KW-1185">Reference proteome</keyword>